<dbReference type="InterPro" id="IPR002355">
    <property type="entry name" value="Cu_oxidase_Cu_BS"/>
</dbReference>
<dbReference type="Pfam" id="PF07732">
    <property type="entry name" value="Cu-oxidase_3"/>
    <property type="match status" value="2"/>
</dbReference>
<evidence type="ECO:0000256" key="2">
    <source>
        <dbReference type="ARBA" id="ARBA00004271"/>
    </source>
</evidence>
<keyword evidence="13 14" id="KW-0439">Lignin degradation</keyword>
<evidence type="ECO:0000256" key="7">
    <source>
        <dbReference type="ARBA" id="ARBA00022723"/>
    </source>
</evidence>
<dbReference type="CDD" id="cd13849">
    <property type="entry name" value="CuRO_1_LCC_plant"/>
    <property type="match status" value="2"/>
</dbReference>
<dbReference type="InterPro" id="IPR033138">
    <property type="entry name" value="Cu_oxidase_CS"/>
</dbReference>
<comment type="subcellular location">
    <subcellularLocation>
        <location evidence="2 14">Secreted</location>
        <location evidence="2 14">Extracellular space</location>
        <location evidence="2 14">Apoplast</location>
    </subcellularLocation>
</comment>
<dbReference type="InterPro" id="IPR034285">
    <property type="entry name" value="CuRO_2_LCC"/>
</dbReference>
<dbReference type="EMBL" id="RDQH01000329">
    <property type="protein sequence ID" value="RXI04480.1"/>
    <property type="molecule type" value="Genomic_DNA"/>
</dbReference>
<evidence type="ECO:0000256" key="3">
    <source>
        <dbReference type="ARBA" id="ARBA00010609"/>
    </source>
</evidence>
<evidence type="ECO:0000256" key="11">
    <source>
        <dbReference type="ARBA" id="ARBA00023008"/>
    </source>
</evidence>
<feature type="domain" description="Plastocyanin-like" evidence="15">
    <location>
        <begin position="167"/>
        <end position="318"/>
    </location>
</feature>
<dbReference type="PROSITE" id="PS00079">
    <property type="entry name" value="MULTICOPPER_OXIDASE1"/>
    <property type="match status" value="2"/>
</dbReference>
<evidence type="ECO:0000256" key="6">
    <source>
        <dbReference type="ARBA" id="ARBA00022525"/>
    </source>
</evidence>
<evidence type="ECO:0000313" key="18">
    <source>
        <dbReference type="EMBL" id="RXI04480.1"/>
    </source>
</evidence>
<feature type="domain" description="Plastocyanin-like" evidence="16">
    <location>
        <begin position="1006"/>
        <end position="1137"/>
    </location>
</feature>
<keyword evidence="19" id="KW-1185">Reference proteome</keyword>
<proteinExistence type="inferred from homology"/>
<evidence type="ECO:0000256" key="10">
    <source>
        <dbReference type="ARBA" id="ARBA00023002"/>
    </source>
</evidence>
<dbReference type="CDD" id="cd13897">
    <property type="entry name" value="CuRO_3_LCC_plant"/>
    <property type="match status" value="2"/>
</dbReference>
<keyword evidence="6 14" id="KW-0964">Secreted</keyword>
<dbReference type="InterPro" id="IPR008972">
    <property type="entry name" value="Cupredoxin"/>
</dbReference>
<dbReference type="InterPro" id="IPR034289">
    <property type="entry name" value="CuRO_3_LCC"/>
</dbReference>
<keyword evidence="12" id="KW-0325">Glycoprotein</keyword>
<dbReference type="InterPro" id="IPR017761">
    <property type="entry name" value="Laccase"/>
</dbReference>
<dbReference type="SUPFAM" id="SSF49503">
    <property type="entry name" value="Cupredoxins"/>
    <property type="match status" value="6"/>
</dbReference>
<dbReference type="GO" id="GO:0048046">
    <property type="term" value="C:apoplast"/>
    <property type="evidence" value="ECO:0007669"/>
    <property type="project" value="UniProtKB-SubCell"/>
</dbReference>
<dbReference type="InterPro" id="IPR001117">
    <property type="entry name" value="Cu-oxidase_2nd"/>
</dbReference>
<comment type="caution">
    <text evidence="18">The sequence shown here is derived from an EMBL/GenBank/DDBJ whole genome shotgun (WGS) entry which is preliminary data.</text>
</comment>
<comment type="cofactor">
    <cofactor evidence="14">
        <name>Cu cation</name>
        <dbReference type="ChEBI" id="CHEBI:23378"/>
    </cofactor>
    <text evidence="14">Binds 4 Cu cations per monomer.</text>
</comment>
<dbReference type="AlphaFoldDB" id="A0A498K893"/>
<organism evidence="18 19">
    <name type="scientific">Malus domestica</name>
    <name type="common">Apple</name>
    <name type="synonym">Pyrus malus</name>
    <dbReference type="NCBI Taxonomy" id="3750"/>
    <lineage>
        <taxon>Eukaryota</taxon>
        <taxon>Viridiplantae</taxon>
        <taxon>Streptophyta</taxon>
        <taxon>Embryophyta</taxon>
        <taxon>Tracheophyta</taxon>
        <taxon>Spermatophyta</taxon>
        <taxon>Magnoliopsida</taxon>
        <taxon>eudicotyledons</taxon>
        <taxon>Gunneridae</taxon>
        <taxon>Pentapetalae</taxon>
        <taxon>rosids</taxon>
        <taxon>fabids</taxon>
        <taxon>Rosales</taxon>
        <taxon>Rosaceae</taxon>
        <taxon>Amygdaloideae</taxon>
        <taxon>Maleae</taxon>
        <taxon>Malus</taxon>
    </lineage>
</organism>
<evidence type="ECO:0000313" key="19">
    <source>
        <dbReference type="Proteomes" id="UP000290289"/>
    </source>
</evidence>
<dbReference type="PANTHER" id="PTHR11709">
    <property type="entry name" value="MULTI-COPPER OXIDASE"/>
    <property type="match status" value="1"/>
</dbReference>
<protein>
    <recommendedName>
        <fullName evidence="4 14">Laccase</fullName>
        <ecNumber evidence="4 14">1.10.3.2</ecNumber>
    </recommendedName>
    <alternativeName>
        <fullName evidence="14">Benzenediol:oxygen oxidoreductase</fullName>
    </alternativeName>
    <alternativeName>
        <fullName evidence="14">Diphenol oxidase</fullName>
    </alternativeName>
    <alternativeName>
        <fullName evidence="14">Urishiol oxidase</fullName>
    </alternativeName>
</protein>
<sequence>MGVPLLSSPTLLRLFLFSLITLCLIPQHALASITRHYKFDIKHQNVTRLCHTKSIVTVNGQFPGPRIVAREGDHVLIKVVNHVQNNISIHWHGIRQLRSGWADGPAYVTQCPIQKGNNYVYNFTITGQRGTLFWHAHISWLRSTVYGPLIILPKRGVPYPFAKPYKEVPIIFGEWWNVDTEAIISQALQTGGGPNVSNAYTINGLPGPLYNCSVKDTFKLKVQSGKTYLLRLINAALNDELFFSIANHTLKVVEADAIYVKPFETNTILIAPGQTTNVLLKTKANFPNATFFMTARPYATGLGTFDNSTVAAILEYESPSKTLHSTLPMKKLPLFKPFMPALNDTSFATKFSNKLRSLANAQFPANVPQKVDKHFFFTIGLGTNPCSNSNQTCQGPNGTMFAASVNNVSFAMPTTALLQAHFTGQSNGVYSPYFPSSPLIPFNYTGTPPNNTMVGNGTKLMVLPFNTSVELVIQDTSILGVESHPLHLHGFNFFVVGQGFGNFDRNKDPANFNLVDPIERNTVGVPSGGWVAIRFLADNPGVWFMHCHLEIHTSWGLKMAWLVLDGKLPNQKLLPPPADLPTSSPFLRLFLFSFVMCLMHQHALAGITKHYKFEIKQQKVTRLCHTKSIVTVNGQFPGPKIIAREGDQLLIKVVNHVQNNISIHWHGIRQLQSGWADGPAYVTQCPIQTGNSYVYNFTITGQRGTLFWHAHISWLRSTVYGPLIILPKHSVPYPFTKPYKEVPIIFGEWWNADPEAIISQALQTGGGPNVSDAYTINGFPGPLYNCSAKDAFKLKVQPGKTYLLRLINAALNDELFFSIANHTLKVVEADAIYVKPFETRTILIAPGQTTNVLLKTKPNFPNATFFMTARPFVTGQGTFDNTTVAGILEYDSPSKTKTLNTKRLPLLKPNLPALNDTSFATKFANKLRSLNTPQFPANVPQKVDKHFFFTIGLGTNPCSQNNQRCQGPNGTMFAASVNNISFAMPNTALLQSHFSGQSSGVYTPDFPTNPITPFNYTGPPPNDTMVSNGTKLMVLPFNSRVELVMQDTSILGAESHPLHLHGFNFFVVGQGFGNFDPNKDPKKFNLVDPVERNTVGVPSGGWVAIRFLADNPGVWFMHCHLEIHTSWGLKMGWVVLDGKLPNQKLLPPPADLPKC</sequence>
<gene>
    <name evidence="18" type="ORF">DVH24_038754</name>
</gene>
<feature type="chain" id="PRO_5019614149" description="Laccase" evidence="14">
    <location>
        <begin position="32"/>
        <end position="1155"/>
    </location>
</feature>
<dbReference type="GO" id="GO:0005507">
    <property type="term" value="F:copper ion binding"/>
    <property type="evidence" value="ECO:0007669"/>
    <property type="project" value="InterPro"/>
</dbReference>
<dbReference type="EC" id="1.10.3.2" evidence="4 14"/>
<dbReference type="PANTHER" id="PTHR11709:SF474">
    <property type="entry name" value="LACCASE"/>
    <property type="match status" value="1"/>
</dbReference>
<dbReference type="InterPro" id="IPR011707">
    <property type="entry name" value="Cu-oxidase-like_N"/>
</dbReference>
<comment type="function">
    <text evidence="14">Lignin degradation and detoxification of lignin-derived products.</text>
</comment>
<name>A0A498K893_MALDO</name>
<dbReference type="InterPro" id="IPR034288">
    <property type="entry name" value="CuRO_1_LCC"/>
</dbReference>
<evidence type="ECO:0000259" key="16">
    <source>
        <dbReference type="Pfam" id="PF07731"/>
    </source>
</evidence>
<keyword evidence="10 14" id="KW-0560">Oxidoreductase</keyword>
<comment type="similarity">
    <text evidence="3 14">Belongs to the multicopper oxidase family.</text>
</comment>
<dbReference type="Gene3D" id="2.60.40.420">
    <property type="entry name" value="Cupredoxins - blue copper proteins"/>
    <property type="match status" value="6"/>
</dbReference>
<dbReference type="Pfam" id="PF00394">
    <property type="entry name" value="Cu-oxidase"/>
    <property type="match status" value="2"/>
</dbReference>
<dbReference type="FunFam" id="2.60.40.420:FF:000053">
    <property type="entry name" value="Laccase"/>
    <property type="match status" value="1"/>
</dbReference>
<feature type="domain" description="Plastocyanin-like" evidence="16">
    <location>
        <begin position="435"/>
        <end position="565"/>
    </location>
</feature>
<evidence type="ECO:0000256" key="9">
    <source>
        <dbReference type="ARBA" id="ARBA00022737"/>
    </source>
</evidence>
<reference evidence="18 19" key="1">
    <citation type="submission" date="2018-10" db="EMBL/GenBank/DDBJ databases">
        <title>A high-quality apple genome assembly.</title>
        <authorList>
            <person name="Hu J."/>
        </authorList>
    </citation>
    <scope>NUCLEOTIDE SEQUENCE [LARGE SCALE GENOMIC DNA]</scope>
    <source>
        <strain evidence="19">cv. HFTH1</strain>
        <tissue evidence="18">Young leaf</tissue>
    </source>
</reference>
<dbReference type="FunFam" id="2.60.40.420:FF:000049">
    <property type="entry name" value="Laccase"/>
    <property type="match status" value="2"/>
</dbReference>
<comment type="catalytic activity">
    <reaction evidence="1 14">
        <text>4 hydroquinone + O2 = 4 benzosemiquinone + 2 H2O</text>
        <dbReference type="Rhea" id="RHEA:11276"/>
        <dbReference type="ChEBI" id="CHEBI:15377"/>
        <dbReference type="ChEBI" id="CHEBI:15379"/>
        <dbReference type="ChEBI" id="CHEBI:17594"/>
        <dbReference type="ChEBI" id="CHEBI:17977"/>
        <dbReference type="EC" id="1.10.3.2"/>
    </reaction>
</comment>
<feature type="signal peptide" evidence="14">
    <location>
        <begin position="1"/>
        <end position="31"/>
    </location>
</feature>
<dbReference type="CDD" id="cd13875">
    <property type="entry name" value="CuRO_2_LCC_plant"/>
    <property type="match status" value="2"/>
</dbReference>
<keyword evidence="11 14" id="KW-0186">Copper</keyword>
<dbReference type="GO" id="GO:0046274">
    <property type="term" value="P:lignin catabolic process"/>
    <property type="evidence" value="ECO:0007669"/>
    <property type="project" value="UniProtKB-KW"/>
</dbReference>
<dbReference type="FunFam" id="2.60.40.420:FF:000062">
    <property type="entry name" value="Laccase"/>
    <property type="match status" value="2"/>
</dbReference>
<feature type="domain" description="Plastocyanin-like" evidence="17">
    <location>
        <begin position="615"/>
        <end position="729"/>
    </location>
</feature>
<feature type="domain" description="Plastocyanin-like" evidence="17">
    <location>
        <begin position="41"/>
        <end position="154"/>
    </location>
</feature>
<evidence type="ECO:0000256" key="14">
    <source>
        <dbReference type="RuleBase" id="RU361119"/>
    </source>
</evidence>
<evidence type="ECO:0000259" key="15">
    <source>
        <dbReference type="Pfam" id="PF00394"/>
    </source>
</evidence>
<dbReference type="STRING" id="3750.A0A498K893"/>
<dbReference type="Pfam" id="PF07731">
    <property type="entry name" value="Cu-oxidase_2"/>
    <property type="match status" value="2"/>
</dbReference>
<dbReference type="NCBIfam" id="TIGR03389">
    <property type="entry name" value="laccase"/>
    <property type="match status" value="2"/>
</dbReference>
<evidence type="ECO:0000256" key="1">
    <source>
        <dbReference type="ARBA" id="ARBA00000349"/>
    </source>
</evidence>
<evidence type="ECO:0000256" key="12">
    <source>
        <dbReference type="ARBA" id="ARBA00023180"/>
    </source>
</evidence>
<dbReference type="InterPro" id="IPR011706">
    <property type="entry name" value="Cu-oxidase_C"/>
</dbReference>
<keyword evidence="9 14" id="KW-0677">Repeat</keyword>
<dbReference type="GO" id="GO:0052716">
    <property type="term" value="F:hydroquinone:oxygen oxidoreductase activity"/>
    <property type="evidence" value="ECO:0007669"/>
    <property type="project" value="UniProtKB-EC"/>
</dbReference>
<evidence type="ECO:0000256" key="4">
    <source>
        <dbReference type="ARBA" id="ARBA00012297"/>
    </source>
</evidence>
<feature type="domain" description="Plastocyanin-like" evidence="15">
    <location>
        <begin position="741"/>
        <end position="892"/>
    </location>
</feature>
<keyword evidence="7 14" id="KW-0479">Metal-binding</keyword>
<evidence type="ECO:0000256" key="13">
    <source>
        <dbReference type="ARBA" id="ARBA00023185"/>
    </source>
</evidence>
<evidence type="ECO:0000259" key="17">
    <source>
        <dbReference type="Pfam" id="PF07732"/>
    </source>
</evidence>
<accession>A0A498K893</accession>
<keyword evidence="5 14" id="KW-0052">Apoplast</keyword>
<keyword evidence="8 14" id="KW-0732">Signal</keyword>
<dbReference type="InterPro" id="IPR045087">
    <property type="entry name" value="Cu-oxidase_fam"/>
</dbReference>
<dbReference type="PROSITE" id="PS00080">
    <property type="entry name" value="MULTICOPPER_OXIDASE2"/>
    <property type="match status" value="2"/>
</dbReference>
<evidence type="ECO:0000256" key="5">
    <source>
        <dbReference type="ARBA" id="ARBA00022523"/>
    </source>
</evidence>
<evidence type="ECO:0000256" key="8">
    <source>
        <dbReference type="ARBA" id="ARBA00022729"/>
    </source>
</evidence>
<dbReference type="Proteomes" id="UP000290289">
    <property type="component" value="Chromosome 3"/>
</dbReference>